<keyword evidence="2" id="KW-1185">Reference proteome</keyword>
<evidence type="ECO:0000313" key="2">
    <source>
        <dbReference type="Proteomes" id="UP000017836"/>
    </source>
</evidence>
<sequence>MKWPIKAGLEGEWGIFCLFEKLLHPLPSFVKGEERCLPSEAILCKAMSFVGIGIRAPSLVVFLSTSLMGENVRLLEGANDGPALDGEPVSSDLQCLLEILKAMSKDLHRILKVIRPEPNLVH</sequence>
<dbReference type="HOGENOM" id="CLU_2029813_0_0_1"/>
<reference evidence="2" key="1">
    <citation type="journal article" date="2013" name="Science">
        <title>The Amborella genome and the evolution of flowering plants.</title>
        <authorList>
            <consortium name="Amborella Genome Project"/>
        </authorList>
    </citation>
    <scope>NUCLEOTIDE SEQUENCE [LARGE SCALE GENOMIC DNA]</scope>
</reference>
<name>W1PAU6_AMBTC</name>
<dbReference type="EMBL" id="KI394182">
    <property type="protein sequence ID" value="ERN04701.1"/>
    <property type="molecule type" value="Genomic_DNA"/>
</dbReference>
<accession>W1PAU6</accession>
<dbReference type="Proteomes" id="UP000017836">
    <property type="component" value="Unassembled WGS sequence"/>
</dbReference>
<proteinExistence type="predicted"/>
<dbReference type="Gramene" id="ERN04701">
    <property type="protein sequence ID" value="ERN04701"/>
    <property type="gene ID" value="AMTR_s00076p00174050"/>
</dbReference>
<evidence type="ECO:0000313" key="1">
    <source>
        <dbReference type="EMBL" id="ERN04701.1"/>
    </source>
</evidence>
<protein>
    <submittedName>
        <fullName evidence="1">Uncharacterized protein</fullName>
    </submittedName>
</protein>
<dbReference type="AlphaFoldDB" id="W1PAU6"/>
<gene>
    <name evidence="1" type="ORF">AMTR_s00076p00174050</name>
</gene>
<organism evidence="1 2">
    <name type="scientific">Amborella trichopoda</name>
    <dbReference type="NCBI Taxonomy" id="13333"/>
    <lineage>
        <taxon>Eukaryota</taxon>
        <taxon>Viridiplantae</taxon>
        <taxon>Streptophyta</taxon>
        <taxon>Embryophyta</taxon>
        <taxon>Tracheophyta</taxon>
        <taxon>Spermatophyta</taxon>
        <taxon>Magnoliopsida</taxon>
        <taxon>Amborellales</taxon>
        <taxon>Amborellaceae</taxon>
        <taxon>Amborella</taxon>
    </lineage>
</organism>